<gene>
    <name evidence="1" type="ORF">RW095_38390</name>
</gene>
<dbReference type="Proteomes" id="UP001302652">
    <property type="component" value="Chromosome 1"/>
</dbReference>
<reference evidence="1 2" key="1">
    <citation type="submission" date="2023-10" db="EMBL/GenBank/DDBJ databases">
        <title>Surface-active antibiotics is a multifunctional adaptation for post-fire microbes.</title>
        <authorList>
            <person name="Liu M.D."/>
            <person name="Du Y."/>
            <person name="Koupaei S.K."/>
            <person name="Kim N.R."/>
            <person name="Zhang W."/>
            <person name="Traxler M.F."/>
        </authorList>
    </citation>
    <scope>NUCLEOTIDE SEQUENCE [LARGE SCALE GENOMIC DNA]</scope>
    <source>
        <strain evidence="1 2">F3</strain>
    </source>
</reference>
<dbReference type="EMBL" id="CP136513">
    <property type="protein sequence ID" value="WOD18590.1"/>
    <property type="molecule type" value="Genomic_DNA"/>
</dbReference>
<protein>
    <submittedName>
        <fullName evidence="1">Uncharacterized protein</fullName>
    </submittedName>
</protein>
<sequence>MVLKQRANRVELALVVDNSTQLPECGTTTERHIPEGWFDEEVGYVGGTPARTVVFSNAAGQ</sequence>
<evidence type="ECO:0000313" key="1">
    <source>
        <dbReference type="EMBL" id="WOD18590.1"/>
    </source>
</evidence>
<dbReference type="RefSeq" id="WP_317020853.1">
    <property type="nucleotide sequence ID" value="NZ_CP136513.1"/>
</dbReference>
<evidence type="ECO:0000313" key="2">
    <source>
        <dbReference type="Proteomes" id="UP001302652"/>
    </source>
</evidence>
<accession>A0ABZ0EPH7</accession>
<organism evidence="1 2">
    <name type="scientific">Paraburkholderia kirstenboschensis</name>
    <dbReference type="NCBI Taxonomy" id="1245436"/>
    <lineage>
        <taxon>Bacteria</taxon>
        <taxon>Pseudomonadati</taxon>
        <taxon>Pseudomonadota</taxon>
        <taxon>Betaproteobacteria</taxon>
        <taxon>Burkholderiales</taxon>
        <taxon>Burkholderiaceae</taxon>
        <taxon>Paraburkholderia</taxon>
    </lineage>
</organism>
<proteinExistence type="predicted"/>
<keyword evidence="2" id="KW-1185">Reference proteome</keyword>
<name>A0ABZ0EPH7_9BURK</name>